<feature type="transmembrane region" description="Helical" evidence="1">
    <location>
        <begin position="300"/>
        <end position="320"/>
    </location>
</feature>
<dbReference type="InterPro" id="IPR010266">
    <property type="entry name" value="NnrS"/>
</dbReference>
<dbReference type="RefSeq" id="WP_142933947.1">
    <property type="nucleotide sequence ID" value="NZ_ML660170.1"/>
</dbReference>
<feature type="transmembrane region" description="Helical" evidence="1">
    <location>
        <begin position="180"/>
        <end position="203"/>
    </location>
</feature>
<proteinExistence type="predicted"/>
<feature type="transmembrane region" description="Helical" evidence="1">
    <location>
        <begin position="63"/>
        <end position="80"/>
    </location>
</feature>
<feature type="transmembrane region" description="Helical" evidence="1">
    <location>
        <begin position="215"/>
        <end position="236"/>
    </location>
</feature>
<feature type="transmembrane region" description="Helical" evidence="1">
    <location>
        <begin position="363"/>
        <end position="386"/>
    </location>
</feature>
<feature type="transmembrane region" description="Helical" evidence="1">
    <location>
        <begin position="332"/>
        <end position="351"/>
    </location>
</feature>
<protein>
    <submittedName>
        <fullName evidence="2">NnrS family protein</fullName>
    </submittedName>
</protein>
<keyword evidence="1" id="KW-1133">Transmembrane helix</keyword>
<feature type="transmembrane region" description="Helical" evidence="1">
    <location>
        <begin position="242"/>
        <end position="259"/>
    </location>
</feature>
<organism evidence="2 3">
    <name type="scientific">Aliikangiella coralliicola</name>
    <dbReference type="NCBI Taxonomy" id="2592383"/>
    <lineage>
        <taxon>Bacteria</taxon>
        <taxon>Pseudomonadati</taxon>
        <taxon>Pseudomonadota</taxon>
        <taxon>Gammaproteobacteria</taxon>
        <taxon>Oceanospirillales</taxon>
        <taxon>Pleioneaceae</taxon>
        <taxon>Aliikangiella</taxon>
    </lineage>
</organism>
<name>A0A545U4H2_9GAMM</name>
<dbReference type="EMBL" id="VIKS01000014">
    <property type="protein sequence ID" value="TQV84380.1"/>
    <property type="molecule type" value="Genomic_DNA"/>
</dbReference>
<feature type="transmembrane region" description="Helical" evidence="1">
    <location>
        <begin position="21"/>
        <end position="43"/>
    </location>
</feature>
<evidence type="ECO:0000256" key="1">
    <source>
        <dbReference type="SAM" id="Phobius"/>
    </source>
</evidence>
<evidence type="ECO:0000313" key="2">
    <source>
        <dbReference type="EMBL" id="TQV84380.1"/>
    </source>
</evidence>
<reference evidence="2 3" key="1">
    <citation type="submission" date="2019-07" db="EMBL/GenBank/DDBJ databases">
        <title>Draft genome for Aliikangiella sp. M105.</title>
        <authorList>
            <person name="Wang G."/>
        </authorList>
    </citation>
    <scope>NUCLEOTIDE SEQUENCE [LARGE SCALE GENOMIC DNA]</scope>
    <source>
        <strain evidence="2 3">M105</strain>
    </source>
</reference>
<gene>
    <name evidence="2" type="ORF">FLL46_22415</name>
</gene>
<feature type="transmembrane region" description="Helical" evidence="1">
    <location>
        <begin position="271"/>
        <end position="294"/>
    </location>
</feature>
<feature type="transmembrane region" description="Helical" evidence="1">
    <location>
        <begin position="92"/>
        <end position="110"/>
    </location>
</feature>
<dbReference type="AlphaFoldDB" id="A0A545U4H2"/>
<keyword evidence="3" id="KW-1185">Reference proteome</keyword>
<accession>A0A545U4H2</accession>
<comment type="caution">
    <text evidence="2">The sequence shown here is derived from an EMBL/GenBank/DDBJ whole genome shotgun (WGS) entry which is preliminary data.</text>
</comment>
<dbReference type="Proteomes" id="UP000315439">
    <property type="component" value="Unassembled WGS sequence"/>
</dbReference>
<evidence type="ECO:0000313" key="3">
    <source>
        <dbReference type="Proteomes" id="UP000315439"/>
    </source>
</evidence>
<dbReference type="Pfam" id="PF05940">
    <property type="entry name" value="NnrS"/>
    <property type="match status" value="1"/>
</dbReference>
<dbReference type="OrthoDB" id="9770040at2"/>
<sequence>MLTNNATANQKQPPPILALAFRPFFLLGASFSILALLIWIAVLSGRLDFQPYGNGFWWHSHEMLFGFVAAIVVGFLLTAVQNWTGIPGVKGWRLFYLVALWLTGRAILLVNPDLSPWIVAAIDFAFIPSAAYFLAMPILAKKMYRNLIFIPLLIAMSLSNFVMHWGLINQDMLLAAKSSYAMIMLVTLLMCIMAGRVIPMFTANGTGTQKVNPNLWIERLSIGSMILVALIFISGVSLPSELMALVTLLAGIIHLVRFIRWRFWVTTKVPLVWSLHISYFCIPLGMILLSSHYLFNQITFSAGLHVLTVGAMGTMILAMISRVSLGHTGRMIVVGKVMAAAFLAVTFAFIVRVFGTSLSDDYIFILTLSAALWSVAYGLFVIRYFMMLIRKRADGRPG</sequence>
<keyword evidence="1" id="KW-0472">Membrane</keyword>
<keyword evidence="1" id="KW-0812">Transmembrane</keyword>
<feature type="transmembrane region" description="Helical" evidence="1">
    <location>
        <begin position="147"/>
        <end position="168"/>
    </location>
</feature>
<feature type="transmembrane region" description="Helical" evidence="1">
    <location>
        <begin position="116"/>
        <end position="135"/>
    </location>
</feature>